<evidence type="ECO:0000256" key="2">
    <source>
        <dbReference type="ARBA" id="ARBA00022840"/>
    </source>
</evidence>
<dbReference type="InterPro" id="IPR025944">
    <property type="entry name" value="Sigma_54_int_dom_CS"/>
</dbReference>
<dbReference type="Proteomes" id="UP000662770">
    <property type="component" value="Chromosome"/>
</dbReference>
<dbReference type="InterPro" id="IPR002197">
    <property type="entry name" value="HTH_Fis"/>
</dbReference>
<dbReference type="InterPro" id="IPR003018">
    <property type="entry name" value="GAF"/>
</dbReference>
<dbReference type="Gene3D" id="3.30.450.20">
    <property type="entry name" value="PAS domain"/>
    <property type="match status" value="1"/>
</dbReference>
<organism evidence="7 8">
    <name type="scientific">Shewanella avicenniae</name>
    <dbReference type="NCBI Taxonomy" id="2814294"/>
    <lineage>
        <taxon>Bacteria</taxon>
        <taxon>Pseudomonadati</taxon>
        <taxon>Pseudomonadota</taxon>
        <taxon>Gammaproteobacteria</taxon>
        <taxon>Alteromonadales</taxon>
        <taxon>Shewanellaceae</taxon>
        <taxon>Shewanella</taxon>
    </lineage>
</organism>
<dbReference type="InterPro" id="IPR029016">
    <property type="entry name" value="GAF-like_dom_sf"/>
</dbReference>
<dbReference type="InterPro" id="IPR025943">
    <property type="entry name" value="Sigma_54_int_dom_ATP-bd_2"/>
</dbReference>
<dbReference type="PRINTS" id="PR01590">
    <property type="entry name" value="HTHFIS"/>
</dbReference>
<dbReference type="EMBL" id="CP071503">
    <property type="protein sequence ID" value="QSX32664.1"/>
    <property type="molecule type" value="Genomic_DNA"/>
</dbReference>
<dbReference type="Gene3D" id="3.40.50.300">
    <property type="entry name" value="P-loop containing nucleotide triphosphate hydrolases"/>
    <property type="match status" value="1"/>
</dbReference>
<name>A0ABX7QMS6_9GAMM</name>
<dbReference type="InterPro" id="IPR009057">
    <property type="entry name" value="Homeodomain-like_sf"/>
</dbReference>
<dbReference type="CDD" id="cd00130">
    <property type="entry name" value="PAS"/>
    <property type="match status" value="1"/>
</dbReference>
<protein>
    <submittedName>
        <fullName evidence="7">Sigma 54-interacting transcriptional regulator</fullName>
    </submittedName>
</protein>
<evidence type="ECO:0000313" key="7">
    <source>
        <dbReference type="EMBL" id="QSX32664.1"/>
    </source>
</evidence>
<feature type="domain" description="Sigma-54 factor interaction" evidence="6">
    <location>
        <begin position="295"/>
        <end position="525"/>
    </location>
</feature>
<dbReference type="InterPro" id="IPR027417">
    <property type="entry name" value="P-loop_NTPase"/>
</dbReference>
<dbReference type="SUPFAM" id="SSF55785">
    <property type="entry name" value="PYP-like sensor domain (PAS domain)"/>
    <property type="match status" value="1"/>
</dbReference>
<dbReference type="PROSITE" id="PS50045">
    <property type="entry name" value="SIGMA54_INTERACT_4"/>
    <property type="match status" value="1"/>
</dbReference>
<accession>A0ABX7QMS6</accession>
<dbReference type="PROSITE" id="PS00688">
    <property type="entry name" value="SIGMA54_INTERACT_3"/>
    <property type="match status" value="1"/>
</dbReference>
<dbReference type="InterPro" id="IPR058031">
    <property type="entry name" value="AAA_lid_NorR"/>
</dbReference>
<dbReference type="Pfam" id="PF02954">
    <property type="entry name" value="HTH_8"/>
    <property type="match status" value="1"/>
</dbReference>
<dbReference type="Gene3D" id="3.30.450.40">
    <property type="match status" value="1"/>
</dbReference>
<dbReference type="Gene3D" id="1.10.8.60">
    <property type="match status" value="1"/>
</dbReference>
<dbReference type="InterPro" id="IPR035965">
    <property type="entry name" value="PAS-like_dom_sf"/>
</dbReference>
<dbReference type="PANTHER" id="PTHR32071">
    <property type="entry name" value="TRANSCRIPTIONAL REGULATORY PROTEIN"/>
    <property type="match status" value="1"/>
</dbReference>
<proteinExistence type="predicted"/>
<evidence type="ECO:0000256" key="3">
    <source>
        <dbReference type="ARBA" id="ARBA00023015"/>
    </source>
</evidence>
<dbReference type="InterPro" id="IPR000014">
    <property type="entry name" value="PAS"/>
</dbReference>
<evidence type="ECO:0000256" key="5">
    <source>
        <dbReference type="ARBA" id="ARBA00023163"/>
    </source>
</evidence>
<dbReference type="CDD" id="cd00009">
    <property type="entry name" value="AAA"/>
    <property type="match status" value="1"/>
</dbReference>
<evidence type="ECO:0000259" key="6">
    <source>
        <dbReference type="PROSITE" id="PS50045"/>
    </source>
</evidence>
<keyword evidence="8" id="KW-1185">Reference proteome</keyword>
<reference evidence="7 8" key="1">
    <citation type="submission" date="2021-03" db="EMBL/GenBank/DDBJ databases">
        <title>Novel species identification of genus Shewanella.</title>
        <authorList>
            <person name="Liu G."/>
            <person name="Zhang Q."/>
        </authorList>
    </citation>
    <scope>NUCLEOTIDE SEQUENCE [LARGE SCALE GENOMIC DNA]</scope>
    <source>
        <strain evidence="7 8">FJAT-51800</strain>
    </source>
</reference>
<keyword evidence="4" id="KW-0238">DNA-binding</keyword>
<dbReference type="RefSeq" id="WP_207353905.1">
    <property type="nucleotide sequence ID" value="NZ_CP071503.1"/>
</dbReference>
<evidence type="ECO:0000256" key="4">
    <source>
        <dbReference type="ARBA" id="ARBA00023125"/>
    </source>
</evidence>
<evidence type="ECO:0000313" key="8">
    <source>
        <dbReference type="Proteomes" id="UP000662770"/>
    </source>
</evidence>
<dbReference type="Gene3D" id="1.10.10.60">
    <property type="entry name" value="Homeodomain-like"/>
    <property type="match status" value="1"/>
</dbReference>
<sequence length="641" mass="70155">MILHSWQRCKDAVVSTELAQYYCIDQECLTTVLAKNRLLIEAATSTINNLLIYTQHANSHIILADKHGVVLYAAGRNLTPIGSVLTEEMLGTNGVGTCLVEQKPIYVMGPEHYLRQLHHSHCSAVPIFNARKELMGVMSLAVPRTSAHSHSLGMLEAAAATISKQLMLSELLQEQQTLMEVLNEGVLILDRHDRVYSINRYARNIFNVVSDVVGQPLAMVVAPDEALSTILASNKSCQDLEVRGQRRDSRWVTLTCSVTMTAEGHKIISVRDNCRTRAITRRAIGAKATYTFDNILGQSTAINKAIFQARQVSQSDATALIWGESGTGKELIAQSIHNASRRAKGPFIVVNCGAIPRDLIQSELFGYEAGAYTGALRGGAAGKFELADGGTIFLDEIGEMPLAAQVSLLRFLQEKEVVRVGGQNRQVVDVRVITATNKNLSLAVQQQQFRADLFYRINVLAINVPPLRERTGDIEHLANAFITHCANGLQQPAKALSHSALQRLTHYPWPGNVRELENVIERAINLSRSAVIEAEDIQLDPTFVASMPNDVAARAALQPAAQPSVFASAVGSYSDKVLLSDIAPYFPASGQLQASEYDTIIAALNATHGNLREAAKQLGISRSGLYNKVKRYQLAVETFRQ</sequence>
<dbReference type="InterPro" id="IPR002078">
    <property type="entry name" value="Sigma_54_int"/>
</dbReference>
<keyword evidence="3" id="KW-0805">Transcription regulation</keyword>
<dbReference type="Pfam" id="PF00158">
    <property type="entry name" value="Sigma54_activat"/>
    <property type="match status" value="1"/>
</dbReference>
<keyword evidence="5" id="KW-0804">Transcription</keyword>
<keyword evidence="1" id="KW-0547">Nucleotide-binding</keyword>
<dbReference type="SUPFAM" id="SSF52540">
    <property type="entry name" value="P-loop containing nucleoside triphosphate hydrolases"/>
    <property type="match status" value="1"/>
</dbReference>
<dbReference type="SUPFAM" id="SSF46689">
    <property type="entry name" value="Homeodomain-like"/>
    <property type="match status" value="1"/>
</dbReference>
<dbReference type="Pfam" id="PF25601">
    <property type="entry name" value="AAA_lid_14"/>
    <property type="match status" value="1"/>
</dbReference>
<dbReference type="SMART" id="SM00091">
    <property type="entry name" value="PAS"/>
    <property type="match status" value="1"/>
</dbReference>
<dbReference type="SUPFAM" id="SSF55781">
    <property type="entry name" value="GAF domain-like"/>
    <property type="match status" value="1"/>
</dbReference>
<dbReference type="PROSITE" id="PS00676">
    <property type="entry name" value="SIGMA54_INTERACT_2"/>
    <property type="match status" value="1"/>
</dbReference>
<dbReference type="Pfam" id="PF01590">
    <property type="entry name" value="GAF"/>
    <property type="match status" value="1"/>
</dbReference>
<dbReference type="InterPro" id="IPR003593">
    <property type="entry name" value="AAA+_ATPase"/>
</dbReference>
<evidence type="ECO:0000256" key="1">
    <source>
        <dbReference type="ARBA" id="ARBA00022741"/>
    </source>
</evidence>
<keyword evidence="2" id="KW-0067">ATP-binding</keyword>
<dbReference type="SMART" id="SM00382">
    <property type="entry name" value="AAA"/>
    <property type="match status" value="1"/>
</dbReference>
<dbReference type="PANTHER" id="PTHR32071:SF57">
    <property type="entry name" value="C4-DICARBOXYLATE TRANSPORT TRANSCRIPTIONAL REGULATORY PROTEIN DCTD"/>
    <property type="match status" value="1"/>
</dbReference>
<gene>
    <name evidence="7" type="ORF">JYB87_13005</name>
</gene>